<keyword evidence="3" id="KW-0472">Membrane</keyword>
<dbReference type="PANTHER" id="PTHR32347">
    <property type="entry name" value="EFFLUX SYSTEM COMPONENT YKNX-RELATED"/>
    <property type="match status" value="1"/>
</dbReference>
<keyword evidence="2" id="KW-0175">Coiled coil</keyword>
<comment type="subcellular location">
    <subcellularLocation>
        <location evidence="1">Cell envelope</location>
    </subcellularLocation>
</comment>
<dbReference type="SUPFAM" id="SSF111369">
    <property type="entry name" value="HlyD-like secretion proteins"/>
    <property type="match status" value="1"/>
</dbReference>
<dbReference type="GO" id="GO:0030313">
    <property type="term" value="C:cell envelope"/>
    <property type="evidence" value="ECO:0007669"/>
    <property type="project" value="UniProtKB-SubCell"/>
</dbReference>
<evidence type="ECO:0000256" key="3">
    <source>
        <dbReference type="SAM" id="Phobius"/>
    </source>
</evidence>
<evidence type="ECO:0008006" key="6">
    <source>
        <dbReference type="Google" id="ProtNLM"/>
    </source>
</evidence>
<evidence type="ECO:0000256" key="1">
    <source>
        <dbReference type="ARBA" id="ARBA00004196"/>
    </source>
</evidence>
<organism evidence="4 5">
    <name type="scientific">Candidatus Protochlamydia amoebophila</name>
    <dbReference type="NCBI Taxonomy" id="362787"/>
    <lineage>
        <taxon>Bacteria</taxon>
        <taxon>Pseudomonadati</taxon>
        <taxon>Chlamydiota</taxon>
        <taxon>Chlamydiia</taxon>
        <taxon>Parachlamydiales</taxon>
        <taxon>Parachlamydiaceae</taxon>
        <taxon>Candidatus Protochlamydia</taxon>
    </lineage>
</organism>
<sequence length="364" mass="41868">MMDKSYHLEKYETILLFFICALSIASLFLIVFSMWKESQPKEVLKVLDIKRPASPFSSYIAAVGVVEAGSENIFIGTPINRIVDKIFVTVGNEVHQGNPLIQFENRDLEANLKIQELAYQIAQAHVQKLESFPRKEDLQSAEASLKKADIEYLLAKNQYEMTRGMQDSRALSQEEMNRRLFRYQEAEANKNQMQANMEKIQAGTWLPDLKIAQLEALQMKARMNAAKIDIERTLLRSPITGRILQINIHEGEHAGQDSSKMPMMVLGNTNEKHLEVSINQFNAPYFKSDAPAVAFLQGDSNIKFQLEFIKFEPYLVNKQNFTNNLIEKVDSKVLKVTYRFKENDQNIFVGQIMDVFIQAEYPWK</sequence>
<evidence type="ECO:0000256" key="2">
    <source>
        <dbReference type="ARBA" id="ARBA00023054"/>
    </source>
</evidence>
<dbReference type="InterPro" id="IPR050465">
    <property type="entry name" value="UPF0194_transport"/>
</dbReference>
<dbReference type="PATRIC" id="fig|362787.3.peg.1499"/>
<dbReference type="Gene3D" id="1.10.287.470">
    <property type="entry name" value="Helix hairpin bin"/>
    <property type="match status" value="1"/>
</dbReference>
<reference evidence="4 5" key="1">
    <citation type="journal article" date="2014" name="Mol. Biol. Evol.">
        <title>Massive expansion of Ubiquitination-related gene families within the Chlamydiae.</title>
        <authorList>
            <person name="Domman D."/>
            <person name="Collingro A."/>
            <person name="Lagkouvardos I."/>
            <person name="Gehre L."/>
            <person name="Weinmaier T."/>
            <person name="Rattei T."/>
            <person name="Subtil A."/>
            <person name="Horn M."/>
        </authorList>
    </citation>
    <scope>NUCLEOTIDE SEQUENCE [LARGE SCALE GENOMIC DNA]</scope>
    <source>
        <strain evidence="4 5">EI2</strain>
    </source>
</reference>
<proteinExistence type="predicted"/>
<dbReference type="EMBL" id="JSAN01000093">
    <property type="protein sequence ID" value="KIC71361.1"/>
    <property type="molecule type" value="Genomic_DNA"/>
</dbReference>
<dbReference type="AlphaFoldDB" id="A0A0C1JL96"/>
<name>A0A0C1JL96_9BACT</name>
<dbReference type="PANTHER" id="PTHR32347:SF23">
    <property type="entry name" value="BLL5650 PROTEIN"/>
    <property type="match status" value="1"/>
</dbReference>
<gene>
    <name evidence="4" type="ORF">DB44_DU00100</name>
</gene>
<feature type="transmembrane region" description="Helical" evidence="3">
    <location>
        <begin position="12"/>
        <end position="35"/>
    </location>
</feature>
<accession>A0A0C1JL96</accession>
<keyword evidence="3" id="KW-0812">Transmembrane</keyword>
<comment type="caution">
    <text evidence="4">The sequence shown here is derived from an EMBL/GenBank/DDBJ whole genome shotgun (WGS) entry which is preliminary data.</text>
</comment>
<protein>
    <recommendedName>
        <fullName evidence="6">RND efflux pump membrane fusion protein barrel-sandwich domain-containing protein</fullName>
    </recommendedName>
</protein>
<dbReference type="Proteomes" id="UP000031465">
    <property type="component" value="Unassembled WGS sequence"/>
</dbReference>
<evidence type="ECO:0000313" key="4">
    <source>
        <dbReference type="EMBL" id="KIC71361.1"/>
    </source>
</evidence>
<dbReference type="Gene3D" id="2.40.50.100">
    <property type="match status" value="1"/>
</dbReference>
<keyword evidence="3" id="KW-1133">Transmembrane helix</keyword>
<evidence type="ECO:0000313" key="5">
    <source>
        <dbReference type="Proteomes" id="UP000031465"/>
    </source>
</evidence>